<evidence type="ECO:0000313" key="3">
    <source>
        <dbReference type="Proteomes" id="UP000675881"/>
    </source>
</evidence>
<dbReference type="Proteomes" id="UP000675881">
    <property type="component" value="Chromosome 4"/>
</dbReference>
<evidence type="ECO:0000256" key="1">
    <source>
        <dbReference type="SAM" id="MobiDB-lite"/>
    </source>
</evidence>
<feature type="region of interest" description="Disordered" evidence="1">
    <location>
        <begin position="1"/>
        <end position="50"/>
    </location>
</feature>
<dbReference type="AlphaFoldDB" id="A0A7R8CS82"/>
<dbReference type="GO" id="GO:0071897">
    <property type="term" value="P:DNA biosynthetic process"/>
    <property type="evidence" value="ECO:0007669"/>
    <property type="project" value="UniProtKB-ARBA"/>
</dbReference>
<feature type="region of interest" description="Disordered" evidence="1">
    <location>
        <begin position="154"/>
        <end position="179"/>
    </location>
</feature>
<dbReference type="CDD" id="cd01650">
    <property type="entry name" value="RT_nLTR_like"/>
    <property type="match status" value="1"/>
</dbReference>
<evidence type="ECO:0000313" key="2">
    <source>
        <dbReference type="EMBL" id="CAF2913732.1"/>
    </source>
</evidence>
<protein>
    <submittedName>
        <fullName evidence="2">(salmon louse) hypothetical protein</fullName>
    </submittedName>
</protein>
<dbReference type="InterPro" id="IPR000477">
    <property type="entry name" value="RT_dom"/>
</dbReference>
<name>A0A7R8CS82_LEPSM</name>
<accession>A0A7R8CS82</accession>
<feature type="compositionally biased region" description="Basic and acidic residues" evidence="1">
    <location>
        <begin position="26"/>
        <end position="50"/>
    </location>
</feature>
<sequence>MNRLTRGLEAGKKKKAGRNNRRNKYKNKEVIKNRVKEPIKDTSKTSRTKAKVERGAIDRIQALEVRMDRALAKINSTLQALARSGLRPISEKGMNPKRSPRTTHGGRYEVKFNAQRFGNDRRDWSVERPSNRRSTLKPRQKFVQHVQMPEKPHKFAKAKMGRRNKPVSIPKPNPSDRQLRSVNGWEKVRGQKAPPKTGRKTRECSQCPVHCMNRFAALEEVKDTVRERTVKPAAKASYKEALLRKAEDVVGKKPQKGLNPRNRKAIFASTQRGWVKDRAKLVRRILEGKSVLEVAKPPPEEVLKEWEDVFLAPSVKDGRDPVVINDPMEDLMNETTIEEVQAALPKDNTSPGPDGITLSDIKKLDITSLTRWINKFITERKIDRELLVGKVTLIPKKANPAVAKDYRPITVTSMITRTFHRLLAKRMMALPAPAYQKAYRSVDGTSENLCVLQGVLEDARTSIRPLSIAFVDFSKAFDSISHESLMNGMKRSGAPGALIEYVKYVYENAVVMVKSGAECRVQSGILQGDPLSGLLFNLVLDWVVSDLDESINYKLGGRHPIGCMLYADDAVLLADSPEKLQTQLNRFIESAAKVGLLPNALKSSTLNLQTEFFVVKEPFATMNGVEVPTVNMTTAYNLHCPKLREKQMNLICVQRKWAQLLE</sequence>
<dbReference type="SUPFAM" id="SSF56672">
    <property type="entry name" value="DNA/RNA polymerases"/>
    <property type="match status" value="1"/>
</dbReference>
<dbReference type="EMBL" id="HG994583">
    <property type="protein sequence ID" value="CAF2913732.1"/>
    <property type="molecule type" value="Genomic_DNA"/>
</dbReference>
<dbReference type="PROSITE" id="PS50878">
    <property type="entry name" value="RT_POL"/>
    <property type="match status" value="1"/>
</dbReference>
<dbReference type="Pfam" id="PF00078">
    <property type="entry name" value="RVT_1"/>
    <property type="match status" value="1"/>
</dbReference>
<feature type="compositionally biased region" description="Basic residues" evidence="1">
    <location>
        <begin position="12"/>
        <end position="25"/>
    </location>
</feature>
<gene>
    <name evidence="2" type="ORF">LSAA_8689</name>
</gene>
<organism evidence="2 3">
    <name type="scientific">Lepeophtheirus salmonis</name>
    <name type="common">Salmon louse</name>
    <name type="synonym">Caligus salmonis</name>
    <dbReference type="NCBI Taxonomy" id="72036"/>
    <lineage>
        <taxon>Eukaryota</taxon>
        <taxon>Metazoa</taxon>
        <taxon>Ecdysozoa</taxon>
        <taxon>Arthropoda</taxon>
        <taxon>Crustacea</taxon>
        <taxon>Multicrustacea</taxon>
        <taxon>Hexanauplia</taxon>
        <taxon>Copepoda</taxon>
        <taxon>Siphonostomatoida</taxon>
        <taxon>Caligidae</taxon>
        <taxon>Lepeophtheirus</taxon>
    </lineage>
</organism>
<keyword evidence="3" id="KW-1185">Reference proteome</keyword>
<reference evidence="2" key="1">
    <citation type="submission" date="2021-02" db="EMBL/GenBank/DDBJ databases">
        <authorList>
            <person name="Bekaert M."/>
        </authorList>
    </citation>
    <scope>NUCLEOTIDE SEQUENCE</scope>
    <source>
        <strain evidence="2">IoA-00</strain>
    </source>
</reference>
<dbReference type="InterPro" id="IPR043502">
    <property type="entry name" value="DNA/RNA_pol_sf"/>
</dbReference>
<feature type="compositionally biased region" description="Basic residues" evidence="1">
    <location>
        <begin position="154"/>
        <end position="165"/>
    </location>
</feature>
<dbReference type="PANTHER" id="PTHR19446">
    <property type="entry name" value="REVERSE TRANSCRIPTASES"/>
    <property type="match status" value="1"/>
</dbReference>
<proteinExistence type="predicted"/>